<proteinExistence type="predicted"/>
<dbReference type="AlphaFoldDB" id="A0A2I1BUK7"/>
<organism evidence="1 2">
    <name type="scientific">Aspergillus novofumigatus (strain IBT 16806)</name>
    <dbReference type="NCBI Taxonomy" id="1392255"/>
    <lineage>
        <taxon>Eukaryota</taxon>
        <taxon>Fungi</taxon>
        <taxon>Dikarya</taxon>
        <taxon>Ascomycota</taxon>
        <taxon>Pezizomycotina</taxon>
        <taxon>Eurotiomycetes</taxon>
        <taxon>Eurotiomycetidae</taxon>
        <taxon>Eurotiales</taxon>
        <taxon>Aspergillaceae</taxon>
        <taxon>Aspergillus</taxon>
        <taxon>Aspergillus subgen. Fumigati</taxon>
    </lineage>
</organism>
<sequence>MTTRFPTTASPTEAGNRLSLDLCLELLKPRMLTILQDRIFGALALLGGLVERKLPVDYRLPNSALQAILSFLRICVGATTPFLHCEVPVNQTSDI</sequence>
<gene>
    <name evidence="1" type="ORF">P174DRAFT_446063</name>
</gene>
<protein>
    <submittedName>
        <fullName evidence="1">Uncharacterized protein</fullName>
    </submittedName>
</protein>
<comment type="caution">
    <text evidence="1">The sequence shown here is derived from an EMBL/GenBank/DDBJ whole genome shotgun (WGS) entry which is preliminary data.</text>
</comment>
<dbReference type="OrthoDB" id="2157530at2759"/>
<name>A0A2I1BUK7_ASPN1</name>
<evidence type="ECO:0000313" key="1">
    <source>
        <dbReference type="EMBL" id="PKX88971.1"/>
    </source>
</evidence>
<dbReference type="EMBL" id="MSZS01000011">
    <property type="protein sequence ID" value="PKX88971.1"/>
    <property type="molecule type" value="Genomic_DNA"/>
</dbReference>
<dbReference type="RefSeq" id="XP_024677566.1">
    <property type="nucleotide sequence ID" value="XM_024828488.1"/>
</dbReference>
<evidence type="ECO:0000313" key="2">
    <source>
        <dbReference type="Proteomes" id="UP000234474"/>
    </source>
</evidence>
<accession>A0A2I1BUK7</accession>
<reference evidence="2" key="1">
    <citation type="journal article" date="2018" name="Proc. Natl. Acad. Sci. U.S.A.">
        <title>Linking secondary metabolites to gene clusters through genome sequencing of six diverse Aspergillus species.</title>
        <authorList>
            <person name="Kaerboelling I."/>
            <person name="Vesth T.C."/>
            <person name="Frisvad J.C."/>
            <person name="Nybo J.L."/>
            <person name="Theobald S."/>
            <person name="Kuo A."/>
            <person name="Bowyer P."/>
            <person name="Matsuda Y."/>
            <person name="Mondo S."/>
            <person name="Lyhne E.K."/>
            <person name="Kogle M.E."/>
            <person name="Clum A."/>
            <person name="Lipzen A."/>
            <person name="Salamov A."/>
            <person name="Ngan C.Y."/>
            <person name="Daum C."/>
            <person name="Chiniquy J."/>
            <person name="Barry K."/>
            <person name="LaButti K."/>
            <person name="Haridas S."/>
            <person name="Simmons B.A."/>
            <person name="Magnuson J.K."/>
            <person name="Mortensen U.H."/>
            <person name="Larsen T.O."/>
            <person name="Grigoriev I.V."/>
            <person name="Baker S.E."/>
            <person name="Andersen M.R."/>
        </authorList>
    </citation>
    <scope>NUCLEOTIDE SEQUENCE [LARGE SCALE GENOMIC DNA]</scope>
    <source>
        <strain evidence="2">IBT 16806</strain>
    </source>
</reference>
<dbReference type="VEuPathDB" id="FungiDB:P174DRAFT_446063"/>
<dbReference type="GeneID" id="36535813"/>
<keyword evidence="2" id="KW-1185">Reference proteome</keyword>
<dbReference type="Proteomes" id="UP000234474">
    <property type="component" value="Unassembled WGS sequence"/>
</dbReference>